<protein>
    <submittedName>
        <fullName evidence="1">Unannotated protein</fullName>
    </submittedName>
</protein>
<proteinExistence type="predicted"/>
<evidence type="ECO:0000313" key="1">
    <source>
        <dbReference type="EMBL" id="CAB4833150.1"/>
    </source>
</evidence>
<sequence>MVATGLVVVGATEVVEVVVGATEVVEVVEVVAMGAATVFSELLESPPPTELILARTRMSPTHDKT</sequence>
<reference evidence="1" key="1">
    <citation type="submission" date="2020-05" db="EMBL/GenBank/DDBJ databases">
        <authorList>
            <person name="Chiriac C."/>
            <person name="Salcher M."/>
            <person name="Ghai R."/>
            <person name="Kavagutti S V."/>
        </authorList>
    </citation>
    <scope>NUCLEOTIDE SEQUENCE</scope>
</reference>
<dbReference type="EMBL" id="CAFABA010000073">
    <property type="protein sequence ID" value="CAB4833150.1"/>
    <property type="molecule type" value="Genomic_DNA"/>
</dbReference>
<dbReference type="AlphaFoldDB" id="A0A6J7AL01"/>
<name>A0A6J7AL01_9ZZZZ</name>
<organism evidence="1">
    <name type="scientific">freshwater metagenome</name>
    <dbReference type="NCBI Taxonomy" id="449393"/>
    <lineage>
        <taxon>unclassified sequences</taxon>
        <taxon>metagenomes</taxon>
        <taxon>ecological metagenomes</taxon>
    </lineage>
</organism>
<gene>
    <name evidence="1" type="ORF">UFOPK3139_01772</name>
</gene>
<accession>A0A6J7AL01</accession>